<reference evidence="2" key="2">
    <citation type="journal article" date="2015" name="Fish Shellfish Immunol.">
        <title>Early steps in the European eel (Anguilla anguilla)-Vibrio vulnificus interaction in the gills: Role of the RtxA13 toxin.</title>
        <authorList>
            <person name="Callol A."/>
            <person name="Pajuelo D."/>
            <person name="Ebbesson L."/>
            <person name="Teles M."/>
            <person name="MacKenzie S."/>
            <person name="Amaro C."/>
        </authorList>
    </citation>
    <scope>NUCLEOTIDE SEQUENCE</scope>
</reference>
<dbReference type="AlphaFoldDB" id="A0A0E9SGA5"/>
<accession>A0A0E9SGA5</accession>
<feature type="transmembrane region" description="Helical" evidence="1">
    <location>
        <begin position="20"/>
        <end position="42"/>
    </location>
</feature>
<reference evidence="2" key="1">
    <citation type="submission" date="2014-11" db="EMBL/GenBank/DDBJ databases">
        <authorList>
            <person name="Amaro Gonzalez C."/>
        </authorList>
    </citation>
    <scope>NUCLEOTIDE SEQUENCE</scope>
</reference>
<keyword evidence="1" id="KW-0812">Transmembrane</keyword>
<organism evidence="2">
    <name type="scientific">Anguilla anguilla</name>
    <name type="common">European freshwater eel</name>
    <name type="synonym">Muraena anguilla</name>
    <dbReference type="NCBI Taxonomy" id="7936"/>
    <lineage>
        <taxon>Eukaryota</taxon>
        <taxon>Metazoa</taxon>
        <taxon>Chordata</taxon>
        <taxon>Craniata</taxon>
        <taxon>Vertebrata</taxon>
        <taxon>Euteleostomi</taxon>
        <taxon>Actinopterygii</taxon>
        <taxon>Neopterygii</taxon>
        <taxon>Teleostei</taxon>
        <taxon>Anguilliformes</taxon>
        <taxon>Anguillidae</taxon>
        <taxon>Anguilla</taxon>
    </lineage>
</organism>
<dbReference type="EMBL" id="GBXM01068168">
    <property type="protein sequence ID" value="JAH40409.1"/>
    <property type="molecule type" value="Transcribed_RNA"/>
</dbReference>
<sequence length="58" mass="6732">MLLAVIGKVEKLHYFFPLTNISYTASFFSGIVVYIIYSFVYVRQQLKGVGTFNGWQYL</sequence>
<protein>
    <submittedName>
        <fullName evidence="2">Uncharacterized protein</fullName>
    </submittedName>
</protein>
<proteinExistence type="predicted"/>
<keyword evidence="1" id="KW-0472">Membrane</keyword>
<evidence type="ECO:0000256" key="1">
    <source>
        <dbReference type="SAM" id="Phobius"/>
    </source>
</evidence>
<keyword evidence="1" id="KW-1133">Transmembrane helix</keyword>
<name>A0A0E9SGA5_ANGAN</name>
<evidence type="ECO:0000313" key="2">
    <source>
        <dbReference type="EMBL" id="JAH40409.1"/>
    </source>
</evidence>